<dbReference type="SUPFAM" id="SSF143113">
    <property type="entry name" value="NAP-like"/>
    <property type="match status" value="1"/>
</dbReference>
<evidence type="ECO:0000313" key="6">
    <source>
        <dbReference type="Proteomes" id="UP001140510"/>
    </source>
</evidence>
<dbReference type="InterPro" id="IPR037231">
    <property type="entry name" value="NAP-like_sf"/>
</dbReference>
<sequence>MPHDHSQHAQTAEQIQASFEQLGLLETKFEEAEDQVIRKTEEIKASVYKERTEFVKNIPHFWSLVFENCPPEVENFIQPTDSEVLADCFETFEVSRFELDDPKGSPKSFSLKFGFGENEWFENKTLEKKFWYRSAQDGWEGLVSEPVKINWKKGKDLTGGLTDAAVKLHQARTKVADRKKEAALPEYKELAKKIETSADASVSFFGLFAFVSGYRWVSAEESEKEVQKNKEALEKIRAGGRPDEEEDDEDDEDPMDYQETEVFPGGDEVATIIAEDMWPKALVYYKQTFEQDEDDEDLSEVDFDMDEDDDSGEEVDIRALVGKGKKDKDEPPSKKQRKA</sequence>
<evidence type="ECO:0008006" key="7">
    <source>
        <dbReference type="Google" id="ProtNLM"/>
    </source>
</evidence>
<dbReference type="PANTHER" id="PTHR11875">
    <property type="entry name" value="TESTIS-SPECIFIC Y-ENCODED PROTEIN"/>
    <property type="match status" value="1"/>
</dbReference>
<dbReference type="GO" id="GO:0005634">
    <property type="term" value="C:nucleus"/>
    <property type="evidence" value="ECO:0007669"/>
    <property type="project" value="InterPro"/>
</dbReference>
<accession>A0A9W8ZMH5</accession>
<feature type="compositionally biased region" description="Basic and acidic residues" evidence="4">
    <location>
        <begin position="324"/>
        <end position="333"/>
    </location>
</feature>
<organism evidence="5 6">
    <name type="scientific">Didymella pomorum</name>
    <dbReference type="NCBI Taxonomy" id="749634"/>
    <lineage>
        <taxon>Eukaryota</taxon>
        <taxon>Fungi</taxon>
        <taxon>Dikarya</taxon>
        <taxon>Ascomycota</taxon>
        <taxon>Pezizomycotina</taxon>
        <taxon>Dothideomycetes</taxon>
        <taxon>Pleosporomycetidae</taxon>
        <taxon>Pleosporales</taxon>
        <taxon>Pleosporineae</taxon>
        <taxon>Didymellaceae</taxon>
        <taxon>Didymella</taxon>
    </lineage>
</organism>
<dbReference type="InterPro" id="IPR002164">
    <property type="entry name" value="NAP_family"/>
</dbReference>
<keyword evidence="3" id="KW-0175">Coiled coil</keyword>
<evidence type="ECO:0000256" key="1">
    <source>
        <dbReference type="ARBA" id="ARBA00009947"/>
    </source>
</evidence>
<evidence type="ECO:0000313" key="5">
    <source>
        <dbReference type="EMBL" id="KAJ4411507.1"/>
    </source>
</evidence>
<proteinExistence type="inferred from homology"/>
<comment type="similarity">
    <text evidence="1 2">Belongs to the nucleosome assembly protein (NAP) family.</text>
</comment>
<feature type="compositionally biased region" description="Acidic residues" evidence="4">
    <location>
        <begin position="243"/>
        <end position="259"/>
    </location>
</feature>
<evidence type="ECO:0000256" key="4">
    <source>
        <dbReference type="SAM" id="MobiDB-lite"/>
    </source>
</evidence>
<dbReference type="EMBL" id="JAPEVA010000005">
    <property type="protein sequence ID" value="KAJ4411507.1"/>
    <property type="molecule type" value="Genomic_DNA"/>
</dbReference>
<evidence type="ECO:0000256" key="2">
    <source>
        <dbReference type="RuleBase" id="RU003876"/>
    </source>
</evidence>
<keyword evidence="6" id="KW-1185">Reference proteome</keyword>
<name>A0A9W8ZMH5_9PLEO</name>
<dbReference type="Gene3D" id="3.30.1120.90">
    <property type="entry name" value="Nucleosome assembly protein"/>
    <property type="match status" value="1"/>
</dbReference>
<protein>
    <recommendedName>
        <fullName evidence="7">NAP family protein</fullName>
    </recommendedName>
</protein>
<gene>
    <name evidence="5" type="ORF">N0V91_001291</name>
</gene>
<comment type="caution">
    <text evidence="5">The sequence shown here is derived from an EMBL/GenBank/DDBJ whole genome shotgun (WGS) entry which is preliminary data.</text>
</comment>
<feature type="region of interest" description="Disordered" evidence="4">
    <location>
        <begin position="233"/>
        <end position="266"/>
    </location>
</feature>
<evidence type="ECO:0000256" key="3">
    <source>
        <dbReference type="SAM" id="Coils"/>
    </source>
</evidence>
<reference evidence="5" key="1">
    <citation type="submission" date="2022-10" db="EMBL/GenBank/DDBJ databases">
        <title>Tapping the CABI collections for fungal endophytes: first genome assemblies for Collariella, Neodidymelliopsis, Ascochyta clinopodiicola, Didymella pomorum, Didymosphaeria variabile, Neocosmospora piperis and Neocucurbitaria cava.</title>
        <authorList>
            <person name="Hill R."/>
        </authorList>
    </citation>
    <scope>NUCLEOTIDE SEQUENCE</scope>
    <source>
        <strain evidence="5">IMI 355091</strain>
    </source>
</reference>
<feature type="compositionally biased region" description="Acidic residues" evidence="4">
    <location>
        <begin position="290"/>
        <end position="314"/>
    </location>
</feature>
<feature type="compositionally biased region" description="Basic and acidic residues" evidence="4">
    <location>
        <begin position="233"/>
        <end position="242"/>
    </location>
</feature>
<feature type="region of interest" description="Disordered" evidence="4">
    <location>
        <begin position="289"/>
        <end position="339"/>
    </location>
</feature>
<feature type="coiled-coil region" evidence="3">
    <location>
        <begin position="15"/>
        <end position="42"/>
    </location>
</feature>
<dbReference type="AlphaFoldDB" id="A0A9W8ZMH5"/>
<dbReference type="Pfam" id="PF00956">
    <property type="entry name" value="NAP"/>
    <property type="match status" value="1"/>
</dbReference>
<dbReference type="GO" id="GO:0006334">
    <property type="term" value="P:nucleosome assembly"/>
    <property type="evidence" value="ECO:0007669"/>
    <property type="project" value="InterPro"/>
</dbReference>
<dbReference type="OrthoDB" id="19419at2759"/>
<dbReference type="Proteomes" id="UP001140510">
    <property type="component" value="Unassembled WGS sequence"/>
</dbReference>